<evidence type="ECO:0008006" key="5">
    <source>
        <dbReference type="Google" id="ProtNLM"/>
    </source>
</evidence>
<dbReference type="Proteomes" id="UP000646745">
    <property type="component" value="Unassembled WGS sequence"/>
</dbReference>
<name>A0ABQ3E8D8_9GAMM</name>
<dbReference type="RefSeq" id="WP_189445214.1">
    <property type="nucleotide sequence ID" value="NZ_BMZI01000006.1"/>
</dbReference>
<keyword evidence="1" id="KW-1133">Transmembrane helix</keyword>
<evidence type="ECO:0000313" key="3">
    <source>
        <dbReference type="EMBL" id="GHB26641.1"/>
    </source>
</evidence>
<reference evidence="4" key="1">
    <citation type="journal article" date="2019" name="Int. J. Syst. Evol. Microbiol.">
        <title>The Global Catalogue of Microorganisms (GCM) 10K type strain sequencing project: providing services to taxonomists for standard genome sequencing and annotation.</title>
        <authorList>
            <consortium name="The Broad Institute Genomics Platform"/>
            <consortium name="The Broad Institute Genome Sequencing Center for Infectious Disease"/>
            <person name="Wu L."/>
            <person name="Ma J."/>
        </authorList>
    </citation>
    <scope>NUCLEOTIDE SEQUENCE [LARGE SCALE GENOMIC DNA]</scope>
    <source>
        <strain evidence="4">KCTC 32998</strain>
    </source>
</reference>
<comment type="caution">
    <text evidence="3">The sequence shown here is derived from an EMBL/GenBank/DDBJ whole genome shotgun (WGS) entry which is preliminary data.</text>
</comment>
<accession>A0ABQ3E8D8</accession>
<keyword evidence="4" id="KW-1185">Reference proteome</keyword>
<protein>
    <recommendedName>
        <fullName evidence="5">TIGR03745 family integrating conjugative element membrane protein</fullName>
    </recommendedName>
</protein>
<evidence type="ECO:0000256" key="1">
    <source>
        <dbReference type="SAM" id="Phobius"/>
    </source>
</evidence>
<feature type="transmembrane region" description="Helical" evidence="1">
    <location>
        <begin position="59"/>
        <end position="82"/>
    </location>
</feature>
<dbReference type="InterPro" id="IPR021356">
    <property type="entry name" value="Integr_conj_element_PFL4702"/>
</dbReference>
<feature type="chain" id="PRO_5046062599" description="TIGR03745 family integrating conjugative element membrane protein" evidence="2">
    <location>
        <begin position="32"/>
        <end position="121"/>
    </location>
</feature>
<dbReference type="EMBL" id="BMZI01000006">
    <property type="protein sequence ID" value="GHB26641.1"/>
    <property type="molecule type" value="Genomic_DNA"/>
</dbReference>
<keyword evidence="2" id="KW-0732">Signal</keyword>
<evidence type="ECO:0000313" key="4">
    <source>
        <dbReference type="Proteomes" id="UP000646745"/>
    </source>
</evidence>
<proteinExistence type="predicted"/>
<gene>
    <name evidence="3" type="ORF">GCM10009038_26620</name>
</gene>
<keyword evidence="1" id="KW-0472">Membrane</keyword>
<evidence type="ECO:0000256" key="2">
    <source>
        <dbReference type="SAM" id="SignalP"/>
    </source>
</evidence>
<sequence length="121" mass="12804">MKSIMNLFHRVRGALNTSAAALMALPSVAMAALPQQESITEGADGDLFGTVQGVGQEGFSLGFLVLCGFAILVYIVGVIWAFNESKKRQEWALLGAVLGFGVVMIVVVIWLANYGDPIMGG</sequence>
<feature type="transmembrane region" description="Helical" evidence="1">
    <location>
        <begin position="91"/>
        <end position="112"/>
    </location>
</feature>
<keyword evidence="1" id="KW-0812">Transmembrane</keyword>
<organism evidence="3 4">
    <name type="scientific">Salinicola rhizosphaerae</name>
    <dbReference type="NCBI Taxonomy" id="1443141"/>
    <lineage>
        <taxon>Bacteria</taxon>
        <taxon>Pseudomonadati</taxon>
        <taxon>Pseudomonadota</taxon>
        <taxon>Gammaproteobacteria</taxon>
        <taxon>Oceanospirillales</taxon>
        <taxon>Halomonadaceae</taxon>
        <taxon>Salinicola</taxon>
    </lineage>
</organism>
<dbReference type="Pfam" id="PF11190">
    <property type="entry name" value="DUF2976"/>
    <property type="match status" value="1"/>
</dbReference>
<feature type="signal peptide" evidence="2">
    <location>
        <begin position="1"/>
        <end position="31"/>
    </location>
</feature>
<dbReference type="NCBIfam" id="TIGR03745">
    <property type="entry name" value="conj_TIGR03745"/>
    <property type="match status" value="1"/>
</dbReference>